<feature type="domain" description="Glycosyl-hydrolase 97 C-terminal oligomerisation" evidence="9">
    <location>
        <begin position="557"/>
        <end position="647"/>
    </location>
</feature>
<evidence type="ECO:0000259" key="8">
    <source>
        <dbReference type="Pfam" id="PF14508"/>
    </source>
</evidence>
<dbReference type="PANTHER" id="PTHR35803:SF2">
    <property type="entry name" value="RETAINING ALPHA-GALACTOSIDASE"/>
    <property type="match status" value="1"/>
</dbReference>
<reference evidence="10 11" key="1">
    <citation type="submission" date="2024-03" db="EMBL/GenBank/DDBJ databases">
        <title>Mouse gut bacterial collection (mGBC) of GemPharmatech.</title>
        <authorList>
            <person name="He Y."/>
            <person name="Dong L."/>
            <person name="Wu D."/>
            <person name="Gao X."/>
            <person name="Lin Z."/>
        </authorList>
    </citation>
    <scope>NUCLEOTIDE SEQUENCE [LARGE SCALE GENOMIC DNA]</scope>
    <source>
        <strain evidence="10 11">54-13</strain>
    </source>
</reference>
<feature type="signal peptide" evidence="6">
    <location>
        <begin position="1"/>
        <end position="18"/>
    </location>
</feature>
<dbReference type="InterPro" id="IPR029483">
    <property type="entry name" value="GH97_C"/>
</dbReference>
<comment type="cofactor">
    <cofactor evidence="1">
        <name>Ca(2+)</name>
        <dbReference type="ChEBI" id="CHEBI:29108"/>
    </cofactor>
</comment>
<name>A0ABV4CU07_9BACT</name>
<dbReference type="Pfam" id="PF14508">
    <property type="entry name" value="GH97_N"/>
    <property type="match status" value="1"/>
</dbReference>
<dbReference type="InterPro" id="IPR013780">
    <property type="entry name" value="Glyco_hydro_b"/>
</dbReference>
<evidence type="ECO:0000256" key="2">
    <source>
        <dbReference type="ARBA" id="ARBA00011245"/>
    </source>
</evidence>
<dbReference type="InterPro" id="IPR017853">
    <property type="entry name" value="GH"/>
</dbReference>
<dbReference type="InterPro" id="IPR014718">
    <property type="entry name" value="GH-type_carb-bd"/>
</dbReference>
<evidence type="ECO:0000313" key="10">
    <source>
        <dbReference type="EMBL" id="MEY8244862.1"/>
    </source>
</evidence>
<comment type="subunit">
    <text evidence="2">Monomer.</text>
</comment>
<gene>
    <name evidence="10" type="ORF">AAK873_04400</name>
</gene>
<evidence type="ECO:0000256" key="1">
    <source>
        <dbReference type="ARBA" id="ARBA00001913"/>
    </source>
</evidence>
<dbReference type="InterPro" id="IPR029486">
    <property type="entry name" value="GH97_N"/>
</dbReference>
<keyword evidence="3 10" id="KW-0378">Hydrolase</keyword>
<keyword evidence="11" id="KW-1185">Reference proteome</keyword>
<dbReference type="Pfam" id="PF14509">
    <property type="entry name" value="GH97_C"/>
    <property type="match status" value="1"/>
</dbReference>
<dbReference type="Gene3D" id="2.60.40.1180">
    <property type="entry name" value="Golgi alpha-mannosidase II"/>
    <property type="match status" value="1"/>
</dbReference>
<dbReference type="Proteomes" id="UP001565200">
    <property type="component" value="Unassembled WGS sequence"/>
</dbReference>
<evidence type="ECO:0000256" key="3">
    <source>
        <dbReference type="ARBA" id="ARBA00022801"/>
    </source>
</evidence>
<keyword evidence="6" id="KW-0732">Signal</keyword>
<feature type="domain" description="Glycosyl-hydrolase 97 N-terminal" evidence="8">
    <location>
        <begin position="23"/>
        <end position="288"/>
    </location>
</feature>
<dbReference type="InterPro" id="IPR052720">
    <property type="entry name" value="Glycosyl_hydrolase_97"/>
</dbReference>
<dbReference type="RefSeq" id="WP_121699377.1">
    <property type="nucleotide sequence ID" value="NZ_JBCLPP010000009.1"/>
</dbReference>
<accession>A0ABV4CU07</accession>
<keyword evidence="5" id="KW-0326">Glycosidase</keyword>
<evidence type="ECO:0000313" key="11">
    <source>
        <dbReference type="Proteomes" id="UP001565200"/>
    </source>
</evidence>
<evidence type="ECO:0000256" key="4">
    <source>
        <dbReference type="ARBA" id="ARBA00022837"/>
    </source>
</evidence>
<dbReference type="InterPro" id="IPR019563">
    <property type="entry name" value="GH97_catalytic"/>
</dbReference>
<dbReference type="Pfam" id="PF10566">
    <property type="entry name" value="Glyco_hydro_97"/>
    <property type="match status" value="1"/>
</dbReference>
<feature type="domain" description="Glycosyl-hydrolase 97 catalytic" evidence="7">
    <location>
        <begin position="309"/>
        <end position="458"/>
    </location>
</feature>
<sequence length="649" mass="72169">MKKVILSLSVLLASYAWGAPVDVAGPDGKLIVSTDVIGGKPVYSITYDGDVIIENSPLGFKSDVGDFTQYMALADSKRGEVNKSYEQDKIKKSHIDYKANTLVNTYKGAFGHEMSVEWQVSDNDVAFRYIIPSQNGGDTGAMVINEEATGYRFPKETTVFLTSQSDAMIGWKRTKPSYEEFYISDAPLDSPSQFGHGFTFPALFRVGDKGWALLSETGVDGYYCASHLSDYKDGVYSIAYPMPEENNGNGTAAPGISLPGKTPWRTITVADRLAPIVETTVPWDVVEPRYKTETPARAGRGTWSWIIWQDASMNMDDQKTFIDLAEDLGYENILIDAGWDQNIGYDRMPELLGYAREKGINPILWYSSSGPWNDIVQSPINKMDRPIVRKNEMKWLRDNGVHAIKVDFFGGDKQETMRLYEDILSDAADYGIDVIFHGCTLPRGWERMYPNHVGSEAVFASENLVFGQVFCDLEAFHATLHPFIRNAVALMEYGGTILNHRVSRDNKSGNVRRTGDVFQLATAVLFQNPVQNFALTPDNLTGSPAEAIEFMKNVPTTWDDVKLIDGYPGKYVVLARRHGDKWYIAGVNALKEPVKLNLDLSSLGLKSSVLKMYADDAAHDFKIKDVKVKNSTTVPMEIFPDGGVVIVAD</sequence>
<protein>
    <submittedName>
        <fullName evidence="10">Glycoside hydrolase family 97 catalytic domain-containing protein</fullName>
    </submittedName>
</protein>
<organism evidence="10 11">
    <name type="scientific">Heminiphilus faecis</name>
    <dbReference type="NCBI Taxonomy" id="2601703"/>
    <lineage>
        <taxon>Bacteria</taxon>
        <taxon>Pseudomonadati</taxon>
        <taxon>Bacteroidota</taxon>
        <taxon>Bacteroidia</taxon>
        <taxon>Bacteroidales</taxon>
        <taxon>Muribaculaceae</taxon>
        <taxon>Heminiphilus</taxon>
    </lineage>
</organism>
<dbReference type="PANTHER" id="PTHR35803">
    <property type="entry name" value="GLUCAN 1,4-ALPHA-GLUCOSIDASE SUSB-RELATED"/>
    <property type="match status" value="1"/>
</dbReference>
<dbReference type="GO" id="GO:0016787">
    <property type="term" value="F:hydrolase activity"/>
    <property type="evidence" value="ECO:0007669"/>
    <property type="project" value="UniProtKB-KW"/>
</dbReference>
<feature type="chain" id="PRO_5047183604" evidence="6">
    <location>
        <begin position="19"/>
        <end position="649"/>
    </location>
</feature>
<evidence type="ECO:0000259" key="7">
    <source>
        <dbReference type="Pfam" id="PF10566"/>
    </source>
</evidence>
<dbReference type="Gene3D" id="2.70.98.10">
    <property type="match status" value="1"/>
</dbReference>
<proteinExistence type="predicted"/>
<comment type="caution">
    <text evidence="10">The sequence shown here is derived from an EMBL/GenBank/DDBJ whole genome shotgun (WGS) entry which is preliminary data.</text>
</comment>
<dbReference type="EMBL" id="JBCLPP010000009">
    <property type="protein sequence ID" value="MEY8244862.1"/>
    <property type="molecule type" value="Genomic_DNA"/>
</dbReference>
<evidence type="ECO:0000259" key="9">
    <source>
        <dbReference type="Pfam" id="PF14509"/>
    </source>
</evidence>
<evidence type="ECO:0000256" key="5">
    <source>
        <dbReference type="ARBA" id="ARBA00023295"/>
    </source>
</evidence>
<dbReference type="InterPro" id="IPR013785">
    <property type="entry name" value="Aldolase_TIM"/>
</dbReference>
<evidence type="ECO:0000256" key="6">
    <source>
        <dbReference type="SAM" id="SignalP"/>
    </source>
</evidence>
<dbReference type="SUPFAM" id="SSF51445">
    <property type="entry name" value="(Trans)glycosidases"/>
    <property type="match status" value="1"/>
</dbReference>
<keyword evidence="4" id="KW-0106">Calcium</keyword>
<dbReference type="Gene3D" id="3.20.20.70">
    <property type="entry name" value="Aldolase class I"/>
    <property type="match status" value="1"/>
</dbReference>